<dbReference type="Proteomes" id="UP000239724">
    <property type="component" value="Unassembled WGS sequence"/>
</dbReference>
<dbReference type="GO" id="GO:0008410">
    <property type="term" value="F:CoA-transferase activity"/>
    <property type="evidence" value="ECO:0007669"/>
    <property type="project" value="TreeGrafter"/>
</dbReference>
<organism evidence="2 3">
    <name type="scientific">Rhodopila globiformis</name>
    <name type="common">Rhodopseudomonas globiformis</name>
    <dbReference type="NCBI Taxonomy" id="1071"/>
    <lineage>
        <taxon>Bacteria</taxon>
        <taxon>Pseudomonadati</taxon>
        <taxon>Pseudomonadota</taxon>
        <taxon>Alphaproteobacteria</taxon>
        <taxon>Acetobacterales</taxon>
        <taxon>Acetobacteraceae</taxon>
        <taxon>Rhodopila</taxon>
    </lineage>
</organism>
<proteinExistence type="predicted"/>
<dbReference type="InterPro" id="IPR003673">
    <property type="entry name" value="CoA-Trfase_fam_III"/>
</dbReference>
<keyword evidence="1 2" id="KW-0808">Transferase</keyword>
<dbReference type="PANTHER" id="PTHR48207:SF4">
    <property type="entry name" value="BLL6097 PROTEIN"/>
    <property type="match status" value="1"/>
</dbReference>
<dbReference type="Gene3D" id="3.30.1540.10">
    <property type="entry name" value="formyl-coa transferase, domain 3"/>
    <property type="match status" value="1"/>
</dbReference>
<reference evidence="2 3" key="1">
    <citation type="journal article" date="2018" name="Arch. Microbiol.">
        <title>New insights into the metabolic potential of the phototrophic purple bacterium Rhodopila globiformis DSM 161(T) from its draft genome sequence and evidence for a vanadium-dependent nitrogenase.</title>
        <authorList>
            <person name="Imhoff J.F."/>
            <person name="Rahn T."/>
            <person name="Kunzel S."/>
            <person name="Neulinger S.C."/>
        </authorList>
    </citation>
    <scope>NUCLEOTIDE SEQUENCE [LARGE SCALE GENOMIC DNA]</scope>
    <source>
        <strain evidence="2 3">DSM 161</strain>
    </source>
</reference>
<evidence type="ECO:0000256" key="1">
    <source>
        <dbReference type="ARBA" id="ARBA00022679"/>
    </source>
</evidence>
<protein>
    <submittedName>
        <fullName evidence="2">CoA transferase</fullName>
    </submittedName>
</protein>
<keyword evidence="3" id="KW-1185">Reference proteome</keyword>
<evidence type="ECO:0000313" key="2">
    <source>
        <dbReference type="EMBL" id="PPQ26108.1"/>
    </source>
</evidence>
<dbReference type="EMBL" id="NHRY01000274">
    <property type="protein sequence ID" value="PPQ26108.1"/>
    <property type="molecule type" value="Genomic_DNA"/>
</dbReference>
<dbReference type="InterPro" id="IPR023606">
    <property type="entry name" value="CoA-Trfase_III_dom_1_sf"/>
</dbReference>
<evidence type="ECO:0000313" key="3">
    <source>
        <dbReference type="Proteomes" id="UP000239724"/>
    </source>
</evidence>
<dbReference type="InterPro" id="IPR044855">
    <property type="entry name" value="CoA-Trfase_III_dom3_sf"/>
</dbReference>
<dbReference type="Pfam" id="PF02515">
    <property type="entry name" value="CoA_transf_3"/>
    <property type="match status" value="1"/>
</dbReference>
<dbReference type="AlphaFoldDB" id="A0A2S6MUT1"/>
<dbReference type="Gene3D" id="3.40.50.10540">
    <property type="entry name" value="Crotonobetainyl-coa:carnitine coa-transferase, domain 1"/>
    <property type="match status" value="1"/>
</dbReference>
<dbReference type="OrthoDB" id="7457784at2"/>
<sequence length="406" mass="43735">MIPRIDFDPAAPAPLDGIRVVDLSRLVAGNMVSLQLADQGAEVIKIEDPNTGDPLRAWKVNGLSLHWKVYARNKKSLALNLRAQAGRDALLDLLAASQVLIENYRPGTLEQMGLGPDVLHARNPGLVIVRITGFGQDGPYRDRPGFGTLVEAMSGFAAKNGYDDRPPVLPPLAMADMVSGLYGAYAVMVALRVVERGGRGQVIDLPLLEPMISVLGPDAAAYRVAGEKPRRTGSRSLTTSPRNVYGTSDGRFVAISASIQAMAERLFRAIGRPDVIDDPRFRTNTDRVRNIDACDGIVAAWIAQRTLAEAMAVFEAAEVTATPIYEIDQLLDDPHVQARGVLVEAPDDEAGSVLMHNIIPRLSETPGRLRAPAPALGQHTRPVLQSIGYDAARLDALKAEGVIREG</sequence>
<accession>A0A2S6MUT1</accession>
<comment type="caution">
    <text evidence="2">The sequence shown here is derived from an EMBL/GenBank/DDBJ whole genome shotgun (WGS) entry which is preliminary data.</text>
</comment>
<dbReference type="InterPro" id="IPR050483">
    <property type="entry name" value="CoA-transferase_III_domain"/>
</dbReference>
<dbReference type="SUPFAM" id="SSF89796">
    <property type="entry name" value="CoA-transferase family III (CaiB/BaiF)"/>
    <property type="match status" value="1"/>
</dbReference>
<gene>
    <name evidence="2" type="ORF">CCS01_31210</name>
</gene>
<dbReference type="PANTHER" id="PTHR48207">
    <property type="entry name" value="SUCCINATE--HYDROXYMETHYLGLUTARATE COA-TRANSFERASE"/>
    <property type="match status" value="1"/>
</dbReference>
<name>A0A2S6MUT1_RHOGL</name>
<dbReference type="RefSeq" id="WP_104523162.1">
    <property type="nucleotide sequence ID" value="NZ_NHRY01000274.1"/>
</dbReference>